<keyword evidence="5" id="KW-0520">NAD</keyword>
<dbReference type="GO" id="GO:0006741">
    <property type="term" value="P:NADP+ biosynthetic process"/>
    <property type="evidence" value="ECO:0007669"/>
    <property type="project" value="InterPro"/>
</dbReference>
<feature type="region of interest" description="Disordered" evidence="6">
    <location>
        <begin position="479"/>
        <end position="509"/>
    </location>
</feature>
<evidence type="ECO:0000313" key="7">
    <source>
        <dbReference type="EMBL" id="CDO91778.1"/>
    </source>
</evidence>
<keyword evidence="3" id="KW-0418">Kinase</keyword>
<dbReference type="Gene3D" id="2.60.200.30">
    <property type="entry name" value="Probable inorganic polyphosphate/atp-NAD kinase, domain 2"/>
    <property type="match status" value="1"/>
</dbReference>
<evidence type="ECO:0000256" key="3">
    <source>
        <dbReference type="ARBA" id="ARBA00022777"/>
    </source>
</evidence>
<evidence type="ECO:0000256" key="6">
    <source>
        <dbReference type="SAM" id="MobiDB-lite"/>
    </source>
</evidence>
<feature type="compositionally biased region" description="Acidic residues" evidence="6">
    <location>
        <begin position="489"/>
        <end position="509"/>
    </location>
</feature>
<dbReference type="Gene3D" id="3.40.50.10330">
    <property type="entry name" value="Probable inorganic polyphosphate/atp-NAD kinase, domain 1"/>
    <property type="match status" value="1"/>
</dbReference>
<dbReference type="PANTHER" id="PTHR20275">
    <property type="entry name" value="NAD KINASE"/>
    <property type="match status" value="1"/>
</dbReference>
<dbReference type="AlphaFoldDB" id="A0A0A8KZ24"/>
<evidence type="ECO:0000256" key="2">
    <source>
        <dbReference type="ARBA" id="ARBA00022679"/>
    </source>
</evidence>
<accession>A0A0A8KZ24</accession>
<gene>
    <name evidence="7" type="ORF">KLDO_g111</name>
</gene>
<reference evidence="7 8" key="1">
    <citation type="submission" date="2014-03" db="EMBL/GenBank/DDBJ databases">
        <title>The genome of Kluyveromyces dobzhanskii.</title>
        <authorList>
            <person name="Nystedt B."/>
            <person name="Astrom S."/>
        </authorList>
    </citation>
    <scope>NUCLEOTIDE SEQUENCE [LARGE SCALE GENOMIC DNA]</scope>
    <source>
        <strain evidence="7 8">CBS 2104</strain>
    </source>
</reference>
<keyword evidence="8" id="KW-1185">Reference proteome</keyword>
<evidence type="ECO:0000256" key="1">
    <source>
        <dbReference type="ARBA" id="ARBA00010995"/>
    </source>
</evidence>
<comment type="caution">
    <text evidence="7">The sequence shown here is derived from an EMBL/GenBank/DDBJ whole genome shotgun (WGS) entry which is preliminary data.</text>
</comment>
<dbReference type="EMBL" id="CCBQ010000004">
    <property type="protein sequence ID" value="CDO91778.1"/>
    <property type="molecule type" value="Genomic_DNA"/>
</dbReference>
<dbReference type="Proteomes" id="UP000031516">
    <property type="component" value="Unassembled WGS sequence"/>
</dbReference>
<dbReference type="FunFam" id="2.60.200.30:FF:000005">
    <property type="entry name" value="NAD+ kinase Utr1"/>
    <property type="match status" value="1"/>
</dbReference>
<protein>
    <submittedName>
        <fullName evidence="7">WGS project CCBQ000000000 data, contig 00107</fullName>
    </submittedName>
</protein>
<keyword evidence="4" id="KW-0521">NADP</keyword>
<comment type="similarity">
    <text evidence="1">Belongs to the NAD kinase family.</text>
</comment>
<proteinExistence type="inferred from homology"/>
<evidence type="ECO:0000313" key="8">
    <source>
        <dbReference type="Proteomes" id="UP000031516"/>
    </source>
</evidence>
<dbReference type="PANTHER" id="PTHR20275:SF0">
    <property type="entry name" value="NAD KINASE"/>
    <property type="match status" value="1"/>
</dbReference>
<feature type="region of interest" description="Disordered" evidence="6">
    <location>
        <begin position="13"/>
        <end position="32"/>
    </location>
</feature>
<dbReference type="SUPFAM" id="SSF111331">
    <property type="entry name" value="NAD kinase/diacylglycerol kinase-like"/>
    <property type="match status" value="1"/>
</dbReference>
<dbReference type="InterPro" id="IPR017437">
    <property type="entry name" value="ATP-NAD_kinase_PpnK-typ_C"/>
</dbReference>
<dbReference type="InterPro" id="IPR002504">
    <property type="entry name" value="NADK"/>
</dbReference>
<dbReference type="InterPro" id="IPR017438">
    <property type="entry name" value="ATP-NAD_kinase_N"/>
</dbReference>
<name>A0A0A8KZ24_9SACH</name>
<dbReference type="GO" id="GO:0003951">
    <property type="term" value="F:NAD+ kinase activity"/>
    <property type="evidence" value="ECO:0007669"/>
    <property type="project" value="InterPro"/>
</dbReference>
<dbReference type="GO" id="GO:0019674">
    <property type="term" value="P:NAD+ metabolic process"/>
    <property type="evidence" value="ECO:0007669"/>
    <property type="project" value="InterPro"/>
</dbReference>
<evidence type="ECO:0000256" key="5">
    <source>
        <dbReference type="ARBA" id="ARBA00023027"/>
    </source>
</evidence>
<dbReference type="HAMAP" id="MF_00361">
    <property type="entry name" value="NAD_kinase"/>
    <property type="match status" value="1"/>
</dbReference>
<dbReference type="OrthoDB" id="24581at2759"/>
<feature type="compositionally biased region" description="Low complexity" evidence="6">
    <location>
        <begin position="18"/>
        <end position="27"/>
    </location>
</feature>
<dbReference type="Pfam" id="PF20143">
    <property type="entry name" value="NAD_kinase_C"/>
    <property type="match status" value="1"/>
</dbReference>
<sequence length="509" mass="57103">MVEGHSLEKVLSAGGLTSSSNSSSRSSIPLTFDVPHQHKTNTKRFQNILTSDGVQQEEIEAGWNGKQDDVVVEQAQQNHQQPDNEDVDEVVTTQRMFRKLSTGSDDMQKVYSHAQLSSTAHGVRLLSKNLSNTKVALEVKKLMIVTKKQDDSLIYLTREMVEWILVNYLTIDVYVDAGFEKNESFNAKELCKDSRCGSHKIKYWSPEFVKDHEDFFDLIITLGGDGTVLYVSSIFQKNVPPVMSFALGSLGFLTNFQFEDFKYALSKILQNKIKTKMRMRLSCQLFRKRIKKVDEEARTTHIKYTLDGTYQVLNELTIDRGPSPFISMLELYGDGSLLTVAQADGLIIASPTGSTAYSLSAGGSLVYPSVNAIAVTPICPHTLSFRPIILPDSMTLKVKVPKASRSTAWAAFDGKNRVEMKKGDYIVITASPYSFPTLEARSTEFIDSISRTLNWNVRESQKSFTHMLSRKNQQKYEIHTGQARRCSEEELLVDPSDDSSSDSDDCSNE</sequence>
<dbReference type="Pfam" id="PF01513">
    <property type="entry name" value="NAD_kinase"/>
    <property type="match status" value="1"/>
</dbReference>
<evidence type="ECO:0000256" key="4">
    <source>
        <dbReference type="ARBA" id="ARBA00022857"/>
    </source>
</evidence>
<organism evidence="7 8">
    <name type="scientific">Kluyveromyces dobzhanskii CBS 2104</name>
    <dbReference type="NCBI Taxonomy" id="1427455"/>
    <lineage>
        <taxon>Eukaryota</taxon>
        <taxon>Fungi</taxon>
        <taxon>Dikarya</taxon>
        <taxon>Ascomycota</taxon>
        <taxon>Saccharomycotina</taxon>
        <taxon>Saccharomycetes</taxon>
        <taxon>Saccharomycetales</taxon>
        <taxon>Saccharomycetaceae</taxon>
        <taxon>Kluyveromyces</taxon>
    </lineage>
</organism>
<dbReference type="InterPro" id="IPR016064">
    <property type="entry name" value="NAD/diacylglycerol_kinase_sf"/>
</dbReference>
<keyword evidence="2" id="KW-0808">Transferase</keyword>